<gene>
    <name evidence="1" type="ORF">GGQ90_002124</name>
</gene>
<accession>A0A7W6PUF5</accession>
<dbReference type="EMBL" id="JACIEU010000007">
    <property type="protein sequence ID" value="MBB4148345.1"/>
    <property type="molecule type" value="Genomic_DNA"/>
</dbReference>
<dbReference type="AlphaFoldDB" id="A0A7W6PUF5"/>
<dbReference type="Proteomes" id="UP000590524">
    <property type="component" value="Unassembled WGS sequence"/>
</dbReference>
<proteinExistence type="predicted"/>
<dbReference type="RefSeq" id="WP_188082093.1">
    <property type="nucleotide sequence ID" value="NZ_JACIEU010000007.1"/>
</dbReference>
<evidence type="ECO:0000313" key="1">
    <source>
        <dbReference type="EMBL" id="MBB4148345.1"/>
    </source>
</evidence>
<protein>
    <submittedName>
        <fullName evidence="1">Uncharacterized protein</fullName>
    </submittedName>
</protein>
<keyword evidence="2" id="KW-1185">Reference proteome</keyword>
<organism evidence="1 2">
    <name type="scientific">Sphingobium scionense</name>
    <dbReference type="NCBI Taxonomy" id="1404341"/>
    <lineage>
        <taxon>Bacteria</taxon>
        <taxon>Pseudomonadati</taxon>
        <taxon>Pseudomonadota</taxon>
        <taxon>Alphaproteobacteria</taxon>
        <taxon>Sphingomonadales</taxon>
        <taxon>Sphingomonadaceae</taxon>
        <taxon>Sphingobium</taxon>
    </lineage>
</organism>
<evidence type="ECO:0000313" key="2">
    <source>
        <dbReference type="Proteomes" id="UP000590524"/>
    </source>
</evidence>
<name>A0A7W6PUF5_9SPHN</name>
<comment type="caution">
    <text evidence="1">The sequence shown here is derived from an EMBL/GenBank/DDBJ whole genome shotgun (WGS) entry which is preliminary data.</text>
</comment>
<reference evidence="1 2" key="1">
    <citation type="submission" date="2020-08" db="EMBL/GenBank/DDBJ databases">
        <title>Genomic Encyclopedia of Type Strains, Phase IV (KMG-IV): sequencing the most valuable type-strain genomes for metagenomic binning, comparative biology and taxonomic classification.</title>
        <authorList>
            <person name="Goeker M."/>
        </authorList>
    </citation>
    <scope>NUCLEOTIDE SEQUENCE [LARGE SCALE GENOMIC DNA]</scope>
    <source>
        <strain evidence="1 2">DSM 19371</strain>
    </source>
</reference>
<sequence>MILFLTAIAFMMTVQISHDIGQIYRHGGILRHVRMMGARPALDRLVMNHRMFAVMPDGTRHRVTARQLATDYWRFERLIVPAVVRGDRDRLATPLHQIRTLYPAAHRIELIDDPILILIFRGSKAAQRRIVASLDISQGLGR</sequence>